<dbReference type="AlphaFoldDB" id="A0AAV9K5N6"/>
<sequence length="218" mass="25141">MTGDLFTARFADCHFDESEHPTLGEKHRQLENEIDWSAISLSHLDPRTNQCEQEVQKMIYLQNIANQLPDAFTNLSRVTKSHISAANAPVRVDILIEQTINANESRPRLKRGRPIGSKDKNPRKRKGENDHNMKASAQGEPQDITNDETTENIEISENNENEEISISYVSTGKRWNQNDVVVDNIFGYNVVTEIMQQDEDHKPKSIDECRQRNDWPKW</sequence>
<gene>
    <name evidence="2" type="ORF">R3W88_029426</name>
</gene>
<evidence type="ECO:0000313" key="3">
    <source>
        <dbReference type="Proteomes" id="UP001311915"/>
    </source>
</evidence>
<evidence type="ECO:0000256" key="1">
    <source>
        <dbReference type="SAM" id="MobiDB-lite"/>
    </source>
</evidence>
<reference evidence="2 3" key="1">
    <citation type="submission" date="2023-10" db="EMBL/GenBank/DDBJ databases">
        <title>Genome-Wide Identification Analysis in wild type Solanum Pinnatisectum Reveals Some Genes Defensing Phytophthora Infestans.</title>
        <authorList>
            <person name="Sun C."/>
        </authorList>
    </citation>
    <scope>NUCLEOTIDE SEQUENCE [LARGE SCALE GENOMIC DNA]</scope>
    <source>
        <strain evidence="2">LQN</strain>
        <tissue evidence="2">Leaf</tissue>
    </source>
</reference>
<evidence type="ECO:0000313" key="2">
    <source>
        <dbReference type="EMBL" id="KAK4708501.1"/>
    </source>
</evidence>
<keyword evidence="3" id="KW-1185">Reference proteome</keyword>
<organism evidence="2 3">
    <name type="scientific">Solanum pinnatisectum</name>
    <name type="common">tansyleaf nightshade</name>
    <dbReference type="NCBI Taxonomy" id="50273"/>
    <lineage>
        <taxon>Eukaryota</taxon>
        <taxon>Viridiplantae</taxon>
        <taxon>Streptophyta</taxon>
        <taxon>Embryophyta</taxon>
        <taxon>Tracheophyta</taxon>
        <taxon>Spermatophyta</taxon>
        <taxon>Magnoliopsida</taxon>
        <taxon>eudicotyledons</taxon>
        <taxon>Gunneridae</taxon>
        <taxon>Pentapetalae</taxon>
        <taxon>asterids</taxon>
        <taxon>lamiids</taxon>
        <taxon>Solanales</taxon>
        <taxon>Solanaceae</taxon>
        <taxon>Solanoideae</taxon>
        <taxon>Solaneae</taxon>
        <taxon>Solanum</taxon>
    </lineage>
</organism>
<dbReference type="Proteomes" id="UP001311915">
    <property type="component" value="Unassembled WGS sequence"/>
</dbReference>
<feature type="region of interest" description="Disordered" evidence="1">
    <location>
        <begin position="105"/>
        <end position="147"/>
    </location>
</feature>
<protein>
    <submittedName>
        <fullName evidence="2">Uncharacterized protein</fullName>
    </submittedName>
</protein>
<name>A0AAV9K5N6_9SOLN</name>
<comment type="caution">
    <text evidence="2">The sequence shown here is derived from an EMBL/GenBank/DDBJ whole genome shotgun (WGS) entry which is preliminary data.</text>
</comment>
<accession>A0AAV9K5N6</accession>
<proteinExistence type="predicted"/>
<dbReference type="EMBL" id="JAWPEI010000012">
    <property type="protein sequence ID" value="KAK4708501.1"/>
    <property type="molecule type" value="Genomic_DNA"/>
</dbReference>